<feature type="transmembrane region" description="Helical" evidence="1">
    <location>
        <begin position="5"/>
        <end position="25"/>
    </location>
</feature>
<gene>
    <name evidence="2" type="ORF">GHK53_12305</name>
</gene>
<organism evidence="2 3">
    <name type="scientific">Rhizobium meliloti</name>
    <name type="common">Ensifer meliloti</name>
    <name type="synonym">Sinorhizobium meliloti</name>
    <dbReference type="NCBI Taxonomy" id="382"/>
    <lineage>
        <taxon>Bacteria</taxon>
        <taxon>Pseudomonadati</taxon>
        <taxon>Pseudomonadota</taxon>
        <taxon>Alphaproteobacteria</taxon>
        <taxon>Hyphomicrobiales</taxon>
        <taxon>Rhizobiaceae</taxon>
        <taxon>Sinorhizobium/Ensifer group</taxon>
        <taxon>Sinorhizobium</taxon>
    </lineage>
</organism>
<proteinExistence type="predicted"/>
<accession>A0AAW9TN18</accession>
<name>A0AAW9TN18_RHIML</name>
<dbReference type="RefSeq" id="WP_153349670.1">
    <property type="nucleotide sequence ID" value="NZ_WISR01000124.1"/>
</dbReference>
<keyword evidence="1" id="KW-0812">Transmembrane</keyword>
<sequence length="52" mass="5345">MIGAIVKGIAMVWGIGLSVFLMGSLFHHDPALGLIGLSVLVGSGFGLICFND</sequence>
<dbReference type="AlphaFoldDB" id="A0AAW9TN18"/>
<evidence type="ECO:0000313" key="3">
    <source>
        <dbReference type="Proteomes" id="UP000429484"/>
    </source>
</evidence>
<dbReference type="Proteomes" id="UP000429484">
    <property type="component" value="Unassembled WGS sequence"/>
</dbReference>
<protein>
    <submittedName>
        <fullName evidence="2">Uncharacterized protein</fullName>
    </submittedName>
</protein>
<dbReference type="EMBL" id="WISR01000124">
    <property type="protein sequence ID" value="MQW33559.1"/>
    <property type="molecule type" value="Genomic_DNA"/>
</dbReference>
<feature type="transmembrane region" description="Helical" evidence="1">
    <location>
        <begin position="31"/>
        <end position="50"/>
    </location>
</feature>
<reference evidence="2 3" key="1">
    <citation type="journal article" date="2013" name="Genome Biol.">
        <title>Comparative genomics of the core and accessory genomes of 48 Sinorhizobium strains comprising five genospecies.</title>
        <authorList>
            <person name="Sugawara M."/>
            <person name="Epstein B."/>
            <person name="Badgley B.D."/>
            <person name="Unno T."/>
            <person name="Xu L."/>
            <person name="Reese J."/>
            <person name="Gyaneshwar P."/>
            <person name="Denny R."/>
            <person name="Mudge J."/>
            <person name="Bharti A.K."/>
            <person name="Farmer A.D."/>
            <person name="May G.D."/>
            <person name="Woodward J.E."/>
            <person name="Medigue C."/>
            <person name="Vallenet D."/>
            <person name="Lajus A."/>
            <person name="Rouy Z."/>
            <person name="Martinez-Vaz B."/>
            <person name="Tiffin P."/>
            <person name="Young N.D."/>
            <person name="Sadowsky M.J."/>
        </authorList>
    </citation>
    <scope>NUCLEOTIDE SEQUENCE [LARGE SCALE GENOMIC DNA]</scope>
    <source>
        <strain evidence="2 3">N6B1</strain>
    </source>
</reference>
<evidence type="ECO:0000256" key="1">
    <source>
        <dbReference type="SAM" id="Phobius"/>
    </source>
</evidence>
<comment type="caution">
    <text evidence="2">The sequence shown here is derived from an EMBL/GenBank/DDBJ whole genome shotgun (WGS) entry which is preliminary data.</text>
</comment>
<evidence type="ECO:0000313" key="2">
    <source>
        <dbReference type="EMBL" id="MQW33559.1"/>
    </source>
</evidence>
<keyword evidence="1" id="KW-1133">Transmembrane helix</keyword>
<keyword evidence="1" id="KW-0472">Membrane</keyword>